<dbReference type="Proteomes" id="UP001148737">
    <property type="component" value="Unassembled WGS sequence"/>
</dbReference>
<protein>
    <submittedName>
        <fullName evidence="1">Uncharacterized protein</fullName>
    </submittedName>
</protein>
<sequence>MSKISDLLTDYGLRAASDVAGGATIERLHPRHDALQREYATTASPGESQADALMLPAVEATACYLFAGHEGAEAWERYAAAQGVTRCESLKLYLAVRSEAAAIDAIEERQWGKAISAVSTASAAYQLAKQDCDEDWVAGAVERGLQRCMAIGIQTLGEG</sequence>
<organism evidence="1 2">
    <name type="scientific">Lecanicillium saksenae</name>
    <dbReference type="NCBI Taxonomy" id="468837"/>
    <lineage>
        <taxon>Eukaryota</taxon>
        <taxon>Fungi</taxon>
        <taxon>Dikarya</taxon>
        <taxon>Ascomycota</taxon>
        <taxon>Pezizomycotina</taxon>
        <taxon>Sordariomycetes</taxon>
        <taxon>Hypocreomycetidae</taxon>
        <taxon>Hypocreales</taxon>
        <taxon>Cordycipitaceae</taxon>
        <taxon>Lecanicillium</taxon>
    </lineage>
</organism>
<gene>
    <name evidence="1" type="ORF">NLG97_g4119</name>
</gene>
<proteinExistence type="predicted"/>
<evidence type="ECO:0000313" key="1">
    <source>
        <dbReference type="EMBL" id="KAJ3494381.1"/>
    </source>
</evidence>
<name>A0ACC1QZH0_9HYPO</name>
<accession>A0ACC1QZH0</accession>
<dbReference type="EMBL" id="JANAKD010000384">
    <property type="protein sequence ID" value="KAJ3494381.1"/>
    <property type="molecule type" value="Genomic_DNA"/>
</dbReference>
<comment type="caution">
    <text evidence="1">The sequence shown here is derived from an EMBL/GenBank/DDBJ whole genome shotgun (WGS) entry which is preliminary data.</text>
</comment>
<keyword evidence="2" id="KW-1185">Reference proteome</keyword>
<evidence type="ECO:0000313" key="2">
    <source>
        <dbReference type="Proteomes" id="UP001148737"/>
    </source>
</evidence>
<reference evidence="1" key="1">
    <citation type="submission" date="2022-07" db="EMBL/GenBank/DDBJ databases">
        <title>Genome Sequence of Lecanicillium saksenae.</title>
        <authorList>
            <person name="Buettner E."/>
        </authorList>
    </citation>
    <scope>NUCLEOTIDE SEQUENCE</scope>
    <source>
        <strain evidence="1">VT-O1</strain>
    </source>
</reference>